<keyword evidence="3 6" id="KW-1133">Transmembrane helix</keyword>
<evidence type="ECO:0000256" key="3">
    <source>
        <dbReference type="ARBA" id="ARBA00022989"/>
    </source>
</evidence>
<comment type="caution">
    <text evidence="7">The sequence shown here is derived from an EMBL/GenBank/DDBJ whole genome shotgun (WGS) entry which is preliminary data.</text>
</comment>
<evidence type="ECO:0000313" key="7">
    <source>
        <dbReference type="EMBL" id="PNI30991.1"/>
    </source>
</evidence>
<evidence type="ECO:0000256" key="1">
    <source>
        <dbReference type="ARBA" id="ARBA00004141"/>
    </source>
</evidence>
<evidence type="ECO:0000256" key="5">
    <source>
        <dbReference type="ARBA" id="ARBA00023180"/>
    </source>
</evidence>
<dbReference type="SMR" id="A0A2J8K7I3"/>
<accession>A0A2J8K7I3</accession>
<feature type="non-terminal residue" evidence="7">
    <location>
        <position position="1"/>
    </location>
</feature>
<evidence type="ECO:0000256" key="6">
    <source>
        <dbReference type="SAM" id="Phobius"/>
    </source>
</evidence>
<evidence type="ECO:0000313" key="8">
    <source>
        <dbReference type="Proteomes" id="UP000236370"/>
    </source>
</evidence>
<feature type="transmembrane region" description="Helical" evidence="6">
    <location>
        <begin position="28"/>
        <end position="46"/>
    </location>
</feature>
<dbReference type="PANTHER" id="PTHR23294:SF0">
    <property type="entry name" value="UNC93-LIKE PROTEIN MFSD11"/>
    <property type="match status" value="1"/>
</dbReference>
<dbReference type="AlphaFoldDB" id="A0A2J8K7I3"/>
<comment type="subcellular location">
    <subcellularLocation>
        <location evidence="1">Membrane</location>
        <topology evidence="1">Multi-pass membrane protein</topology>
    </subcellularLocation>
</comment>
<dbReference type="InterPro" id="IPR010291">
    <property type="entry name" value="Ion_channel_UNC-93"/>
</dbReference>
<dbReference type="InterPro" id="IPR051617">
    <property type="entry name" value="UNC-93-like_regulator"/>
</dbReference>
<dbReference type="Pfam" id="PF05978">
    <property type="entry name" value="UNC-93"/>
    <property type="match status" value="1"/>
</dbReference>
<gene>
    <name evidence="7" type="ORF">CK820_G0040918</name>
</gene>
<name>A0A2J8K7I3_PANTR</name>
<dbReference type="Proteomes" id="UP000236370">
    <property type="component" value="Unassembled WGS sequence"/>
</dbReference>
<keyword evidence="5" id="KW-0325">Glycoprotein</keyword>
<evidence type="ECO:0000256" key="2">
    <source>
        <dbReference type="ARBA" id="ARBA00022692"/>
    </source>
</evidence>
<dbReference type="GO" id="GO:0016020">
    <property type="term" value="C:membrane"/>
    <property type="evidence" value="ECO:0007669"/>
    <property type="project" value="UniProtKB-SubCell"/>
</dbReference>
<protein>
    <submittedName>
        <fullName evidence="7">MFSD11 isoform 14</fullName>
    </submittedName>
</protein>
<keyword evidence="4 6" id="KW-0472">Membrane</keyword>
<sequence length="128" mass="13985">FMFTAFQTCGNVAQTVIRSLNRTDFHGSGYTSMAIIYGVFSASNLITPSVVAIVGPQLSMFASGLFYSMYIAVFIQPFPWSFYTASVFIGIAAAVLWTAQGNCLTINSDEHSIGRNSGIFWALLQSRE</sequence>
<dbReference type="PANTHER" id="PTHR23294">
    <property type="entry name" value="ET TRANSLATION PRODUCT-RELATED"/>
    <property type="match status" value="1"/>
</dbReference>
<keyword evidence="2 6" id="KW-0812">Transmembrane</keyword>
<feature type="transmembrane region" description="Helical" evidence="6">
    <location>
        <begin position="81"/>
        <end position="99"/>
    </location>
</feature>
<organism evidence="7 8">
    <name type="scientific">Pan troglodytes</name>
    <name type="common">Chimpanzee</name>
    <dbReference type="NCBI Taxonomy" id="9598"/>
    <lineage>
        <taxon>Eukaryota</taxon>
        <taxon>Metazoa</taxon>
        <taxon>Chordata</taxon>
        <taxon>Craniata</taxon>
        <taxon>Vertebrata</taxon>
        <taxon>Euteleostomi</taxon>
        <taxon>Mammalia</taxon>
        <taxon>Eutheria</taxon>
        <taxon>Euarchontoglires</taxon>
        <taxon>Primates</taxon>
        <taxon>Haplorrhini</taxon>
        <taxon>Catarrhini</taxon>
        <taxon>Hominidae</taxon>
        <taxon>Pan</taxon>
    </lineage>
</organism>
<reference evidence="7 8" key="1">
    <citation type="submission" date="2017-12" db="EMBL/GenBank/DDBJ databases">
        <title>High-resolution comparative analysis of great ape genomes.</title>
        <authorList>
            <person name="Pollen A."/>
            <person name="Hastie A."/>
            <person name="Hormozdiari F."/>
            <person name="Dougherty M."/>
            <person name="Liu R."/>
            <person name="Chaisson M."/>
            <person name="Hoppe E."/>
            <person name="Hill C."/>
            <person name="Pang A."/>
            <person name="Hillier L."/>
            <person name="Baker C."/>
            <person name="Armstrong J."/>
            <person name="Shendure J."/>
            <person name="Paten B."/>
            <person name="Wilson R."/>
            <person name="Chao H."/>
            <person name="Schneider V."/>
            <person name="Ventura M."/>
            <person name="Kronenberg Z."/>
            <person name="Murali S."/>
            <person name="Gordon D."/>
            <person name="Cantsilieris S."/>
            <person name="Munson K."/>
            <person name="Nelson B."/>
            <person name="Raja A."/>
            <person name="Underwood J."/>
            <person name="Diekhans M."/>
            <person name="Fiddes I."/>
            <person name="Haussler D."/>
            <person name="Eichler E."/>
        </authorList>
    </citation>
    <scope>NUCLEOTIDE SEQUENCE [LARGE SCALE GENOMIC DNA]</scope>
    <source>
        <strain evidence="7">Yerkes chimp pedigree #C0471</strain>
    </source>
</reference>
<dbReference type="EMBL" id="NBAG03000388">
    <property type="protein sequence ID" value="PNI30991.1"/>
    <property type="molecule type" value="Genomic_DNA"/>
</dbReference>
<proteinExistence type="predicted"/>
<evidence type="ECO:0000256" key="4">
    <source>
        <dbReference type="ARBA" id="ARBA00023136"/>
    </source>
</evidence>